<feature type="binding site" evidence="11">
    <location>
        <begin position="108"/>
        <end position="115"/>
    </location>
    <ligand>
        <name>GTP</name>
        <dbReference type="ChEBI" id="CHEBI:37565"/>
    </ligand>
</feature>
<dbReference type="InterPro" id="IPR042101">
    <property type="entry name" value="SRP54_N_sf"/>
</dbReference>
<protein>
    <recommendedName>
        <fullName evidence="11">Signal recognition particle protein</fullName>
        <ecNumber evidence="11">3.6.5.4</ecNumber>
    </recommendedName>
    <alternativeName>
        <fullName evidence="11">Fifty-four homolog</fullName>
    </alternativeName>
</protein>
<reference evidence="14" key="1">
    <citation type="submission" date="2015-08" db="EMBL/GenBank/DDBJ databases">
        <title>Genome sequencing project for genomic taxonomy and phylogenomics of Bacillus-like bacteria.</title>
        <authorList>
            <person name="Liu B."/>
            <person name="Wang J."/>
            <person name="Zhu Y."/>
            <person name="Liu G."/>
            <person name="Chen Q."/>
            <person name="Chen Z."/>
            <person name="Lan J."/>
            <person name="Che J."/>
            <person name="Ge C."/>
            <person name="Shi H."/>
            <person name="Pan Z."/>
            <person name="Liu X."/>
        </authorList>
    </citation>
    <scope>NUCLEOTIDE SEQUENCE [LARGE SCALE GENOMIC DNA]</scope>
    <source>
        <strain evidence="14">FJAT-4402</strain>
    </source>
</reference>
<comment type="subunit">
    <text evidence="11">Part of the signal recognition particle protein translocation system, which is composed of SRP and FtsY.</text>
</comment>
<evidence type="ECO:0000256" key="7">
    <source>
        <dbReference type="ARBA" id="ARBA00023135"/>
    </source>
</evidence>
<evidence type="ECO:0000256" key="4">
    <source>
        <dbReference type="ARBA" id="ARBA00022801"/>
    </source>
</evidence>
<comment type="similarity">
    <text evidence="1 11">Belongs to the GTP-binding SRP family. SRP54 subfamily.</text>
</comment>
<keyword evidence="7 11" id="KW-0733">Signal recognition particle</keyword>
<dbReference type="OrthoDB" id="9804720at2"/>
<dbReference type="Pfam" id="PF00448">
    <property type="entry name" value="SRP54"/>
    <property type="match status" value="1"/>
</dbReference>
<dbReference type="SMART" id="SM00963">
    <property type="entry name" value="SRP54_N"/>
    <property type="match status" value="1"/>
</dbReference>
<dbReference type="Gene3D" id="1.20.120.140">
    <property type="entry name" value="Signal recognition particle SRP54, nucleotide-binding domain"/>
    <property type="match status" value="1"/>
</dbReference>
<organism evidence="13 14">
    <name type="scientific">Bacillus gobiensis</name>
    <dbReference type="NCBI Taxonomy" id="1441095"/>
    <lineage>
        <taxon>Bacteria</taxon>
        <taxon>Bacillati</taxon>
        <taxon>Bacillota</taxon>
        <taxon>Bacilli</taxon>
        <taxon>Bacillales</taxon>
        <taxon>Bacillaceae</taxon>
        <taxon>Bacillus</taxon>
    </lineage>
</organism>
<feature type="binding site" evidence="11">
    <location>
        <begin position="191"/>
        <end position="195"/>
    </location>
    <ligand>
        <name>GTP</name>
        <dbReference type="ChEBI" id="CHEBI:37565"/>
    </ligand>
</feature>
<dbReference type="GO" id="GO:0006614">
    <property type="term" value="P:SRP-dependent cotranslational protein targeting to membrane"/>
    <property type="evidence" value="ECO:0007669"/>
    <property type="project" value="InterPro"/>
</dbReference>
<sequence length="446" mass="49435">MAFEGLADRLQQTITKIRGKGKVSEQDVKEMMRDVRLALLEADVNFKVVKDFIKKVSERAVGQEVMKSLTPGQQVIKVVKEELTALMGGEESKIAVSKRTPTVILMVGLQGAGKTTTTGKLANLLRKKQNRNPLLVAADIYRPAAIKQLETLGKQLSMPVFSLGDQVSPVEIAKKAIEKAKEDHHDYVIIDTAGRLHIDNDLMNELEQVKEVSSPEEIFLVVDSMTGQDAVNVAKSFNEQLGITGVVLTKLDGDTRGGAALSIRAVTNTPIKFAGMGEKLDALEPFHPERMASRILGMGDVLTLIEKAQANVDEDKARELEKKMKTMSFSLDDFLEQLGQVRSMGPLDELIQMMPGANKMKGMKNIQVDEKQLNHVEAIIKSMTAKEKEQPEVINASRKKRIANGSGTSVQEVNRLLKQFEEMKKMMKQMTNMSKGKKKGFKLPFM</sequence>
<dbReference type="SUPFAM" id="SSF52540">
    <property type="entry name" value="P-loop containing nucleoside triphosphate hydrolases"/>
    <property type="match status" value="1"/>
</dbReference>
<dbReference type="PANTHER" id="PTHR11564:SF5">
    <property type="entry name" value="SIGNAL RECOGNITION PARTICLE SUBUNIT SRP54"/>
    <property type="match status" value="1"/>
</dbReference>
<keyword evidence="5 11" id="KW-0694">RNA-binding</keyword>
<dbReference type="PROSITE" id="PS00300">
    <property type="entry name" value="SRP54"/>
    <property type="match status" value="1"/>
</dbReference>
<dbReference type="InterPro" id="IPR036891">
    <property type="entry name" value="Signal_recog_part_SRP54_M_sf"/>
</dbReference>
<comment type="domain">
    <text evidence="11">Composed of three domains: the N-terminal N domain, which is responsible for interactions with the ribosome, the central G domain, which binds GTP, and the C-terminal M domain, which binds the RNA and the signal sequence of the RNC.</text>
</comment>
<keyword evidence="3 11" id="KW-0547">Nucleotide-binding</keyword>
<dbReference type="InterPro" id="IPR003593">
    <property type="entry name" value="AAA+_ATPase"/>
</dbReference>
<dbReference type="AlphaFoldDB" id="A0A0M3R992"/>
<dbReference type="GO" id="GO:0048500">
    <property type="term" value="C:signal recognition particle"/>
    <property type="evidence" value="ECO:0007669"/>
    <property type="project" value="UniProtKB-UniRule"/>
</dbReference>
<dbReference type="InterPro" id="IPR004125">
    <property type="entry name" value="Signal_recog_particle_SRP54_M"/>
</dbReference>
<dbReference type="STRING" id="1441095.AM592_05075"/>
<dbReference type="GO" id="GO:0003924">
    <property type="term" value="F:GTPase activity"/>
    <property type="evidence" value="ECO:0007669"/>
    <property type="project" value="UniProtKB-UniRule"/>
</dbReference>
<dbReference type="NCBIfam" id="TIGR00959">
    <property type="entry name" value="ffh"/>
    <property type="match status" value="1"/>
</dbReference>
<dbReference type="Pfam" id="PF02978">
    <property type="entry name" value="SRP_SPB"/>
    <property type="match status" value="1"/>
</dbReference>
<comment type="subcellular location">
    <subcellularLocation>
        <location evidence="11">Cytoplasm</location>
    </subcellularLocation>
    <text evidence="11">The SRP-RNC complex is targeted to the cytoplasmic membrane.</text>
</comment>
<dbReference type="InterPro" id="IPR027417">
    <property type="entry name" value="P-loop_NTPase"/>
</dbReference>
<dbReference type="SUPFAM" id="SSF47446">
    <property type="entry name" value="Signal peptide-binding domain"/>
    <property type="match status" value="1"/>
</dbReference>
<dbReference type="SMART" id="SM00962">
    <property type="entry name" value="SRP54"/>
    <property type="match status" value="1"/>
</dbReference>
<evidence type="ECO:0000256" key="9">
    <source>
        <dbReference type="ARBA" id="ARBA00048027"/>
    </source>
</evidence>
<dbReference type="CDD" id="cd18539">
    <property type="entry name" value="SRP_G"/>
    <property type="match status" value="1"/>
</dbReference>
<dbReference type="GO" id="GO:0008312">
    <property type="term" value="F:7S RNA binding"/>
    <property type="evidence" value="ECO:0007669"/>
    <property type="project" value="InterPro"/>
</dbReference>
<dbReference type="FunFam" id="3.40.50.300:FF:000022">
    <property type="entry name" value="Signal recognition particle 54 kDa subunit"/>
    <property type="match status" value="1"/>
</dbReference>
<dbReference type="InterPro" id="IPR013822">
    <property type="entry name" value="Signal_recog_particl_SRP54_hlx"/>
</dbReference>
<comment type="function">
    <text evidence="10">Involved in targeting and insertion of nascent membrane proteins into the cytoplasmic membrane. Binds to the hydrophobic signal sequence of the ribosome-nascent chain (RNC) as it emerges from the ribosomes. The SRP-RNC complex is then targeted to the cytoplasmic membrane where it interacts with the SRP receptor FtsY. Interaction with FtsY leads to the transfer of the RNC complex to the Sec translocase for insertion into the membrane, the hydrolysis of GTP by both Ffh and FtsY, and the dissociation of the SRP-FtsY complex into the individual components.</text>
</comment>
<gene>
    <name evidence="11" type="primary">ffh</name>
    <name evidence="13" type="ORF">AM592_05075</name>
</gene>
<evidence type="ECO:0000256" key="11">
    <source>
        <dbReference type="HAMAP-Rule" id="MF_00306"/>
    </source>
</evidence>
<evidence type="ECO:0000256" key="8">
    <source>
        <dbReference type="ARBA" id="ARBA00023274"/>
    </source>
</evidence>
<dbReference type="Gene3D" id="3.40.50.300">
    <property type="entry name" value="P-loop containing nucleotide triphosphate hydrolases"/>
    <property type="match status" value="1"/>
</dbReference>
<dbReference type="PATRIC" id="fig|1441095.3.peg.1109"/>
<reference evidence="13 14" key="2">
    <citation type="journal article" date="2016" name="Int. J. Syst. Evol. Microbiol.">
        <title>Bacillus gobiensis sp. nov., isolated from a soil sample.</title>
        <authorList>
            <person name="Liu B."/>
            <person name="Liu G.H."/>
            <person name="Cetin S."/>
            <person name="Schumann P."/>
            <person name="Pan Z.Z."/>
            <person name="Chen Q.Q."/>
        </authorList>
    </citation>
    <scope>NUCLEOTIDE SEQUENCE [LARGE SCALE GENOMIC DNA]</scope>
    <source>
        <strain evidence="13 14">FJAT-4402</strain>
    </source>
</reference>
<dbReference type="RefSeq" id="WP_053602783.1">
    <property type="nucleotide sequence ID" value="NZ_CP012600.1"/>
</dbReference>
<accession>A0A0M3R992</accession>
<evidence type="ECO:0000313" key="13">
    <source>
        <dbReference type="EMBL" id="ALC81032.1"/>
    </source>
</evidence>
<dbReference type="InterPro" id="IPR000897">
    <property type="entry name" value="SRP54_GTPase_dom"/>
</dbReference>
<dbReference type="EC" id="3.6.5.4" evidence="11"/>
<dbReference type="SMART" id="SM00382">
    <property type="entry name" value="AAA"/>
    <property type="match status" value="1"/>
</dbReference>
<name>A0A0M3R992_9BACI</name>
<dbReference type="GO" id="GO:0005525">
    <property type="term" value="F:GTP binding"/>
    <property type="evidence" value="ECO:0007669"/>
    <property type="project" value="UniProtKB-UniRule"/>
</dbReference>
<evidence type="ECO:0000256" key="5">
    <source>
        <dbReference type="ARBA" id="ARBA00022884"/>
    </source>
</evidence>
<evidence type="ECO:0000256" key="1">
    <source>
        <dbReference type="ARBA" id="ARBA00005450"/>
    </source>
</evidence>
<evidence type="ECO:0000259" key="12">
    <source>
        <dbReference type="PROSITE" id="PS00300"/>
    </source>
</evidence>
<dbReference type="HAMAP" id="MF_00306">
    <property type="entry name" value="SRP54"/>
    <property type="match status" value="1"/>
</dbReference>
<keyword evidence="8 11" id="KW-0687">Ribonucleoprotein</keyword>
<evidence type="ECO:0000256" key="10">
    <source>
        <dbReference type="ARBA" id="ARBA00057471"/>
    </source>
</evidence>
<keyword evidence="14" id="KW-1185">Reference proteome</keyword>
<dbReference type="Proteomes" id="UP000067625">
    <property type="component" value="Chromosome"/>
</dbReference>
<evidence type="ECO:0000313" key="14">
    <source>
        <dbReference type="Proteomes" id="UP000067625"/>
    </source>
</evidence>
<dbReference type="FunFam" id="1.20.120.140:FF:000001">
    <property type="entry name" value="Signal recognition particle GTPase"/>
    <property type="match status" value="1"/>
</dbReference>
<dbReference type="PANTHER" id="PTHR11564">
    <property type="entry name" value="SIGNAL RECOGNITION PARTICLE 54K PROTEIN SRP54"/>
    <property type="match status" value="1"/>
</dbReference>
<keyword evidence="4 11" id="KW-0378">Hydrolase</keyword>
<dbReference type="InterPro" id="IPR022941">
    <property type="entry name" value="SRP54"/>
</dbReference>
<evidence type="ECO:0000256" key="6">
    <source>
        <dbReference type="ARBA" id="ARBA00023134"/>
    </source>
</evidence>
<feature type="binding site" evidence="11">
    <location>
        <begin position="249"/>
        <end position="252"/>
    </location>
    <ligand>
        <name>GTP</name>
        <dbReference type="ChEBI" id="CHEBI:37565"/>
    </ligand>
</feature>
<evidence type="ECO:0000256" key="2">
    <source>
        <dbReference type="ARBA" id="ARBA00022490"/>
    </source>
</evidence>
<dbReference type="InterPro" id="IPR004780">
    <property type="entry name" value="SRP"/>
</dbReference>
<dbReference type="Gene3D" id="1.10.260.30">
    <property type="entry name" value="Signal recognition particle, SRP54 subunit, M-domain"/>
    <property type="match status" value="1"/>
</dbReference>
<dbReference type="Pfam" id="PF02881">
    <property type="entry name" value="SRP54_N"/>
    <property type="match status" value="1"/>
</dbReference>
<comment type="catalytic activity">
    <reaction evidence="9 11">
        <text>GTP + H2O = GDP + phosphate + H(+)</text>
        <dbReference type="Rhea" id="RHEA:19669"/>
        <dbReference type="ChEBI" id="CHEBI:15377"/>
        <dbReference type="ChEBI" id="CHEBI:15378"/>
        <dbReference type="ChEBI" id="CHEBI:37565"/>
        <dbReference type="ChEBI" id="CHEBI:43474"/>
        <dbReference type="ChEBI" id="CHEBI:58189"/>
        <dbReference type="EC" id="3.6.5.4"/>
    </reaction>
</comment>
<keyword evidence="6 11" id="KW-0342">GTP-binding</keyword>
<feature type="domain" description="SRP54-type proteins GTP-binding" evidence="12">
    <location>
        <begin position="270"/>
        <end position="283"/>
    </location>
</feature>
<dbReference type="EMBL" id="CP012600">
    <property type="protein sequence ID" value="ALC81032.1"/>
    <property type="molecule type" value="Genomic_DNA"/>
</dbReference>
<keyword evidence="2 11" id="KW-0963">Cytoplasm</keyword>
<evidence type="ECO:0000256" key="3">
    <source>
        <dbReference type="ARBA" id="ARBA00022741"/>
    </source>
</evidence>
<proteinExistence type="inferred from homology"/>